<evidence type="ECO:0000256" key="1">
    <source>
        <dbReference type="SAM" id="MobiDB-lite"/>
    </source>
</evidence>
<reference evidence="2 3" key="1">
    <citation type="submission" date="2017-03" db="EMBL/GenBank/DDBJ databases">
        <title>Genomes of endolithic fungi from Antarctica.</title>
        <authorList>
            <person name="Coleine C."/>
            <person name="Masonjones S."/>
            <person name="Stajich J.E."/>
        </authorList>
    </citation>
    <scope>NUCLEOTIDE SEQUENCE [LARGE SCALE GENOMIC DNA]</scope>
    <source>
        <strain evidence="2 3">CCFEE 6315</strain>
    </source>
</reference>
<dbReference type="Gene3D" id="2.30.30.700">
    <property type="entry name" value="SLA1 homology domain 1"/>
    <property type="match status" value="1"/>
</dbReference>
<accession>A0A4U0U6L6</accession>
<feature type="compositionally biased region" description="Basic and acidic residues" evidence="1">
    <location>
        <begin position="81"/>
        <end position="91"/>
    </location>
</feature>
<comment type="caution">
    <text evidence="2">The sequence shown here is derived from an EMBL/GenBank/DDBJ whole genome shotgun (WGS) entry which is preliminary data.</text>
</comment>
<gene>
    <name evidence="2" type="ORF">B0A50_03199</name>
</gene>
<dbReference type="Proteomes" id="UP000308549">
    <property type="component" value="Unassembled WGS sequence"/>
</dbReference>
<proteinExistence type="predicted"/>
<protein>
    <submittedName>
        <fullName evidence="2">Uncharacterized protein</fullName>
    </submittedName>
</protein>
<dbReference type="AlphaFoldDB" id="A0A4U0U6L6"/>
<keyword evidence="3" id="KW-1185">Reference proteome</keyword>
<sequence length="265" mass="29322">MSGFVASAVRQGVARANGKRRRVERETCEDASSDHHVEPSTPLASCQSEAITPDTPRMGGDTAASISISSDETPCKPSYKRRTEDSPKPADRYRIVEQNGVEVSNPHKFCLKPPFWRRWRANHYARLADDIRSRYDPVPIAREFGLTVEEVRAVFYAVVCKPLYHAKEAVGRGEEGIMELAAAYTQYGTPTRRWREGTGRTMVGGELDSVADGYVVVVGEMSGNKYSLGLDGLSEADVEYLRDALAEEELRVLGLPVNGEARVLK</sequence>
<evidence type="ECO:0000313" key="2">
    <source>
        <dbReference type="EMBL" id="TKA29835.1"/>
    </source>
</evidence>
<feature type="region of interest" description="Disordered" evidence="1">
    <location>
        <begin position="1"/>
        <end position="91"/>
    </location>
</feature>
<name>A0A4U0U6L6_9PEZI</name>
<dbReference type="EMBL" id="NAJL01000013">
    <property type="protein sequence ID" value="TKA29835.1"/>
    <property type="molecule type" value="Genomic_DNA"/>
</dbReference>
<evidence type="ECO:0000313" key="3">
    <source>
        <dbReference type="Proteomes" id="UP000308549"/>
    </source>
</evidence>
<feature type="compositionally biased region" description="Basic and acidic residues" evidence="1">
    <location>
        <begin position="23"/>
        <end position="38"/>
    </location>
</feature>
<organism evidence="2 3">
    <name type="scientific">Salinomyces thailandicus</name>
    <dbReference type="NCBI Taxonomy" id="706561"/>
    <lineage>
        <taxon>Eukaryota</taxon>
        <taxon>Fungi</taxon>
        <taxon>Dikarya</taxon>
        <taxon>Ascomycota</taxon>
        <taxon>Pezizomycotina</taxon>
        <taxon>Dothideomycetes</taxon>
        <taxon>Dothideomycetidae</taxon>
        <taxon>Mycosphaerellales</taxon>
        <taxon>Teratosphaeriaceae</taxon>
        <taxon>Salinomyces</taxon>
    </lineage>
</organism>
<dbReference type="OrthoDB" id="3848656at2759"/>